<feature type="transmembrane region" description="Helical" evidence="1">
    <location>
        <begin position="20"/>
        <end position="41"/>
    </location>
</feature>
<dbReference type="Proteomes" id="UP000027037">
    <property type="component" value="Unassembled WGS sequence"/>
</dbReference>
<accession>A0A062UF34</accession>
<keyword evidence="3" id="KW-1185">Reference proteome</keyword>
<evidence type="ECO:0000313" key="3">
    <source>
        <dbReference type="Proteomes" id="UP000027037"/>
    </source>
</evidence>
<sequence>MDPTLSPSERKKAVRNAGIALFAIILPWILLGLTFMVLFVLSSAHHIFGL</sequence>
<evidence type="ECO:0000313" key="2">
    <source>
        <dbReference type="EMBL" id="KCZ56333.1"/>
    </source>
</evidence>
<comment type="caution">
    <text evidence="2">The sequence shown here is derived from an EMBL/GenBank/DDBJ whole genome shotgun (WGS) entry which is preliminary data.</text>
</comment>
<name>A0A062UF34_9PROT</name>
<dbReference type="EMBL" id="AWFF01000024">
    <property type="protein sequence ID" value="KCZ56333.1"/>
    <property type="molecule type" value="Genomic_DNA"/>
</dbReference>
<keyword evidence="1" id="KW-0472">Membrane</keyword>
<organism evidence="2 3">
    <name type="scientific">Hyphomonas beringensis</name>
    <dbReference type="NCBI Taxonomy" id="1280946"/>
    <lineage>
        <taxon>Bacteria</taxon>
        <taxon>Pseudomonadati</taxon>
        <taxon>Pseudomonadota</taxon>
        <taxon>Alphaproteobacteria</taxon>
        <taxon>Hyphomonadales</taxon>
        <taxon>Hyphomonadaceae</taxon>
        <taxon>Hyphomonas</taxon>
    </lineage>
</organism>
<evidence type="ECO:0000256" key="1">
    <source>
        <dbReference type="SAM" id="Phobius"/>
    </source>
</evidence>
<reference evidence="2 3" key="1">
    <citation type="journal article" date="2014" name="Antonie Van Leeuwenhoek">
        <title>Hyphomonas beringensis sp. nov. and Hyphomonas chukchiensis sp. nov., isolated from surface seawater of the Bering Sea and Chukchi Sea.</title>
        <authorList>
            <person name="Li C."/>
            <person name="Lai Q."/>
            <person name="Li G."/>
            <person name="Dong C."/>
            <person name="Wang J."/>
            <person name="Liao Y."/>
            <person name="Shao Z."/>
        </authorList>
    </citation>
    <scope>NUCLEOTIDE SEQUENCE [LARGE SCALE GENOMIC DNA]</scope>
    <source>
        <strain evidence="2 3">25B14_1</strain>
    </source>
</reference>
<keyword evidence="1" id="KW-0812">Transmembrane</keyword>
<proteinExistence type="predicted"/>
<dbReference type="AlphaFoldDB" id="A0A062UF34"/>
<keyword evidence="1" id="KW-1133">Transmembrane helix</keyword>
<gene>
    <name evidence="2" type="ORF">HY29_08560</name>
</gene>
<protein>
    <submittedName>
        <fullName evidence="2">Uncharacterized protein</fullName>
    </submittedName>
</protein>